<dbReference type="NCBIfam" id="TIGR01644">
    <property type="entry name" value="phage_P2_V"/>
    <property type="match status" value="1"/>
</dbReference>
<accession>A0A1V2K512</accession>
<evidence type="ECO:0000313" key="3">
    <source>
        <dbReference type="EMBL" id="ONH52817.1"/>
    </source>
</evidence>
<organism evidence="3 4">
    <name type="scientific">Pseudomonas cedrina subsp. cedrina</name>
    <dbReference type="NCBI Taxonomy" id="76762"/>
    <lineage>
        <taxon>Bacteria</taxon>
        <taxon>Pseudomonadati</taxon>
        <taxon>Pseudomonadota</taxon>
        <taxon>Gammaproteobacteria</taxon>
        <taxon>Pseudomonadales</taxon>
        <taxon>Pseudomonadaceae</taxon>
        <taxon>Pseudomonas</taxon>
    </lineage>
</organism>
<gene>
    <name evidence="3" type="ORF">BLL36_18245</name>
</gene>
<dbReference type="InterPro" id="IPR014462">
    <property type="entry name" value="Phage_Mu_Gp45"/>
</dbReference>
<evidence type="ECO:0000313" key="4">
    <source>
        <dbReference type="Proteomes" id="UP000189295"/>
    </source>
</evidence>
<dbReference type="Pfam" id="PF06890">
    <property type="entry name" value="Phage_Mu_Gp45"/>
    <property type="match status" value="1"/>
</dbReference>
<proteinExistence type="predicted"/>
<dbReference type="Proteomes" id="UP000189295">
    <property type="component" value="Unassembled WGS sequence"/>
</dbReference>
<evidence type="ECO:0000259" key="2">
    <source>
        <dbReference type="Pfam" id="PF06890"/>
    </source>
</evidence>
<evidence type="ECO:0000256" key="1">
    <source>
        <dbReference type="SAM" id="MobiDB-lite"/>
    </source>
</evidence>
<protein>
    <recommendedName>
        <fullName evidence="2">Bacteriophage Mu Gp45 N-terminal domain-containing protein</fullName>
    </recommendedName>
</protein>
<dbReference type="OrthoDB" id="9802994at2"/>
<reference evidence="3 4" key="1">
    <citation type="submission" date="2016-10" db="EMBL/GenBank/DDBJ databases">
        <title>Pseudomonas lactis sp. nov. and Pseudomonas paralactis sp. nov., isolated from bovine raw milk.</title>
        <authorList>
            <person name="Von Neubeck M."/>
            <person name="Huptas C."/>
            <person name="Glueck C."/>
            <person name="Krewinkel M."/>
            <person name="Stoeckel M."/>
            <person name="Stressler T."/>
            <person name="Fischer L."/>
            <person name="Hinrichs J."/>
            <person name="Scherer S."/>
            <person name="Wenning M."/>
        </authorList>
    </citation>
    <scope>NUCLEOTIDE SEQUENCE [LARGE SCALE GENOMIC DNA]</scope>
    <source>
        <strain evidence="3 4">DSM 17516</strain>
    </source>
</reference>
<dbReference type="InterPro" id="IPR013046">
    <property type="entry name" value="GpV/Gp45"/>
</dbReference>
<dbReference type="InterPro" id="IPR053861">
    <property type="entry name" value="Phage_Mu_Gp45_N"/>
</dbReference>
<feature type="domain" description="Bacteriophage Mu Gp45 N-terminal" evidence="2">
    <location>
        <begin position="18"/>
        <end position="84"/>
    </location>
</feature>
<dbReference type="RefSeq" id="WP_076952803.1">
    <property type="nucleotide sequence ID" value="NZ_MNPW01000008.1"/>
</dbReference>
<dbReference type="EMBL" id="MNPW01000008">
    <property type="protein sequence ID" value="ONH52817.1"/>
    <property type="molecule type" value="Genomic_DNA"/>
</dbReference>
<name>A0A1V2K512_PSECE</name>
<sequence length="177" mass="19392">MGNPIRDLSNRVMMMFSRGVVRRVTDTNGRQQLQVELFKDELRDDIEHMQNYGFTSHAKGGDVAVAFIGGNREQGIVLAVDDRRYRITLKAGEVAMYDDLGNKVELLREMVKVTAVQHAEVEAPTIKMIGEIEMVGNVKIQGNIDSTGTVTNNGKNIGSTHQHNGVLVGTANTGAPI</sequence>
<dbReference type="AlphaFoldDB" id="A0A1V2K512"/>
<feature type="region of interest" description="Disordered" evidence="1">
    <location>
        <begin position="157"/>
        <end position="177"/>
    </location>
</feature>
<dbReference type="PIRSF" id="PIRSF012337">
    <property type="entry name" value="gp45"/>
    <property type="match status" value="1"/>
</dbReference>
<comment type="caution">
    <text evidence="3">The sequence shown here is derived from an EMBL/GenBank/DDBJ whole genome shotgun (WGS) entry which is preliminary data.</text>
</comment>